<proteinExistence type="predicted"/>
<evidence type="ECO:0000259" key="1">
    <source>
        <dbReference type="Pfam" id="PF18029"/>
    </source>
</evidence>
<reference evidence="2 3" key="1">
    <citation type="submission" date="2021-03" db="EMBL/GenBank/DDBJ databases">
        <title>Sequencing the genomes of 1000 actinobacteria strains.</title>
        <authorList>
            <person name="Klenk H.-P."/>
        </authorList>
    </citation>
    <scope>NUCLEOTIDE SEQUENCE [LARGE SCALE GENOMIC DNA]</scope>
    <source>
        <strain evidence="2 3">DSM 12936</strain>
    </source>
</reference>
<gene>
    <name evidence="2" type="ORF">JOF54_003849</name>
</gene>
<protein>
    <recommendedName>
        <fullName evidence="1">Glyoxalase-like domain-containing protein</fullName>
    </recommendedName>
</protein>
<dbReference type="PANTHER" id="PTHR35908:SF1">
    <property type="entry name" value="CONSERVED PROTEIN"/>
    <property type="match status" value="1"/>
</dbReference>
<organism evidence="2 3">
    <name type="scientific">Microlunatus capsulatus</name>
    <dbReference type="NCBI Taxonomy" id="99117"/>
    <lineage>
        <taxon>Bacteria</taxon>
        <taxon>Bacillati</taxon>
        <taxon>Actinomycetota</taxon>
        <taxon>Actinomycetes</taxon>
        <taxon>Propionibacteriales</taxon>
        <taxon>Propionibacteriaceae</taxon>
        <taxon>Microlunatus</taxon>
    </lineage>
</organism>
<dbReference type="RefSeq" id="WP_210058867.1">
    <property type="nucleotide sequence ID" value="NZ_JAGIOB010000001.1"/>
</dbReference>
<dbReference type="EMBL" id="JAGIOB010000001">
    <property type="protein sequence ID" value="MBP2418927.1"/>
    <property type="molecule type" value="Genomic_DNA"/>
</dbReference>
<name>A0ABS4ZD15_9ACTN</name>
<keyword evidence="3" id="KW-1185">Reference proteome</keyword>
<feature type="domain" description="Glyoxalase-like" evidence="1">
    <location>
        <begin position="84"/>
        <end position="158"/>
    </location>
</feature>
<evidence type="ECO:0000313" key="2">
    <source>
        <dbReference type="EMBL" id="MBP2418927.1"/>
    </source>
</evidence>
<comment type="caution">
    <text evidence="2">The sequence shown here is derived from an EMBL/GenBank/DDBJ whole genome shotgun (WGS) entry which is preliminary data.</text>
</comment>
<dbReference type="InterPro" id="IPR029068">
    <property type="entry name" value="Glyas_Bleomycin-R_OHBP_Dase"/>
</dbReference>
<feature type="domain" description="Glyoxalase-like" evidence="1">
    <location>
        <begin position="281"/>
        <end position="386"/>
    </location>
</feature>
<dbReference type="Gene3D" id="3.10.180.10">
    <property type="entry name" value="2,3-Dihydroxybiphenyl 1,2-Dioxygenase, domain 1"/>
    <property type="match status" value="1"/>
</dbReference>
<dbReference type="Proteomes" id="UP000758168">
    <property type="component" value="Unassembled WGS sequence"/>
</dbReference>
<evidence type="ECO:0000313" key="3">
    <source>
        <dbReference type="Proteomes" id="UP000758168"/>
    </source>
</evidence>
<dbReference type="Pfam" id="PF18029">
    <property type="entry name" value="Glyoxalase_6"/>
    <property type="match status" value="2"/>
</dbReference>
<accession>A0ABS4ZD15</accession>
<dbReference type="InterPro" id="IPR041581">
    <property type="entry name" value="Glyoxalase_6"/>
</dbReference>
<sequence length="390" mass="40786">MTGTGADWRVLDGVTTAWFGAPSLTAGAALAGHVADVSAGILVDLRPAGVRVRLDGAEHADAVSAAARDLHLAADPGVLQAVTVVLESVDPSAVVPFWVSALGQPAGRDGVLVDPLRRDPSLRVTRSDQPRPLRNRLHLDVVRPAAAVEQADVGPAGGPYGVRHADADGNEVDLVPGGPLGERPGTSDWQVVFSATACYRATTTDQQRDLATAAAALADAAGFPLLVDLRPGLVVLDTGKDQGEADAHGLALDFADLAQELQSAARALGATADPALPHLTQLFLDAADVAAVRAFWAAALGYRPDRRVGLDDLWDPRRLDPVLAFQPLDAGETERRRQRDRLHVELAVPVDAAPARLAAALAAGGRQLEESPGRWVLADPEGNELVVRST</sequence>
<dbReference type="PANTHER" id="PTHR35908">
    <property type="entry name" value="HYPOTHETICAL FUSION PROTEIN"/>
    <property type="match status" value="1"/>
</dbReference>
<dbReference type="SUPFAM" id="SSF54593">
    <property type="entry name" value="Glyoxalase/Bleomycin resistance protein/Dihydroxybiphenyl dioxygenase"/>
    <property type="match status" value="1"/>
</dbReference>